<accession>A0A7M1RX63</accession>
<evidence type="ECO:0000313" key="2">
    <source>
        <dbReference type="Proteomes" id="UP000593744"/>
    </source>
</evidence>
<protein>
    <submittedName>
        <fullName evidence="1">Uncharacterized protein</fullName>
    </submittedName>
</protein>
<proteinExistence type="predicted"/>
<dbReference type="RefSeq" id="YP_010110852.1">
    <property type="nucleotide sequence ID" value="NC_055875.1"/>
</dbReference>
<reference evidence="1 2" key="1">
    <citation type="submission" date="2020-07" db="EMBL/GenBank/DDBJ databases">
        <title>Taxonomic proposal: Crassvirales, a new order of highly abundant and diverse bacterial viruses.</title>
        <authorList>
            <person name="Shkoporov A.N."/>
            <person name="Stockdale S.R."/>
            <person name="Guerin E."/>
            <person name="Ross R.P."/>
            <person name="Hill C."/>
        </authorList>
    </citation>
    <scope>NUCLEOTIDE SEQUENCE [LARGE SCALE GENOMIC DNA]</scope>
</reference>
<dbReference type="EMBL" id="MT774382">
    <property type="protein sequence ID" value="QOR58694.1"/>
    <property type="molecule type" value="Genomic_DNA"/>
</dbReference>
<dbReference type="KEGG" id="vg:65129174"/>
<name>A0A7M1RX63_9CAUD</name>
<organism evidence="1 2">
    <name type="scientific">uncultured phage cr10_1</name>
    <dbReference type="NCBI Taxonomy" id="2772066"/>
    <lineage>
        <taxon>Viruses</taxon>
        <taxon>Duplodnaviria</taxon>
        <taxon>Heunggongvirae</taxon>
        <taxon>Uroviricota</taxon>
        <taxon>Caudoviricetes</taxon>
        <taxon>Crassvirales</taxon>
        <taxon>Suoliviridae</taxon>
        <taxon>Boorivirinae</taxon>
        <taxon>Canhaevirus</taxon>
        <taxon>Canhaevirus hiberniae</taxon>
    </lineage>
</organism>
<evidence type="ECO:0000313" key="1">
    <source>
        <dbReference type="EMBL" id="QOR58694.1"/>
    </source>
</evidence>
<dbReference type="GeneID" id="65129174"/>
<dbReference type="Proteomes" id="UP000593744">
    <property type="component" value="Segment"/>
</dbReference>
<keyword evidence="2" id="KW-1185">Reference proteome</keyword>
<sequence length="130" mass="14554">MSLEAKQAENGNWYVNILAQPEGDPFAEELKYRMWCSETLANKLAASVPETIELQKVRVDVAPYQKVSEDGSISENVFTSLSVVCRQFKGEYVDEPQAMADKLRRNLLRDGLIVEVDVDPYEGATGDLPN</sequence>